<dbReference type="EMBL" id="CP118101">
    <property type="protein sequence ID" value="WDH82999.1"/>
    <property type="molecule type" value="Genomic_DNA"/>
</dbReference>
<proteinExistence type="predicted"/>
<accession>A0AAX3N1Q2</accession>
<keyword evidence="4" id="KW-1185">Reference proteome</keyword>
<dbReference type="EMBL" id="CP118108">
    <property type="protein sequence ID" value="WDI02744.1"/>
    <property type="molecule type" value="Genomic_DNA"/>
</dbReference>
<organism evidence="1 3">
    <name type="scientific">Paenibacillus urinalis</name>
    <dbReference type="NCBI Taxonomy" id="521520"/>
    <lineage>
        <taxon>Bacteria</taxon>
        <taxon>Bacillati</taxon>
        <taxon>Bacillota</taxon>
        <taxon>Bacilli</taxon>
        <taxon>Bacillales</taxon>
        <taxon>Paenibacillaceae</taxon>
        <taxon>Paenibacillus</taxon>
    </lineage>
</organism>
<dbReference type="Proteomes" id="UP001220962">
    <property type="component" value="Chromosome"/>
</dbReference>
<dbReference type="RefSeq" id="WP_205054453.1">
    <property type="nucleotide sequence ID" value="NZ_CP118101.1"/>
</dbReference>
<name>A0AAX3N1Q2_9BACL</name>
<protein>
    <submittedName>
        <fullName evidence="1">Uncharacterized protein</fullName>
    </submittedName>
</protein>
<dbReference type="PROSITE" id="PS51257">
    <property type="entry name" value="PROKAR_LIPOPROTEIN"/>
    <property type="match status" value="1"/>
</dbReference>
<sequence length="200" mass="23561">MKFYKSHHFILSIMIIFPLVLIGCSEKNSSEELTLHVGNKYNLSSNYADNIENNFNFFSLIINIDNVNEAFYYSEGFITTNDDDYNVMLEEALRNLYNDQEAYLDKIFLINKEIRESILYLNDYLERAAETQSLEVKWDLLRDKLKDLNTLLISNDSSHFSLYNLISYPEDWINKEDIYQVKLNEINSIVYAIKELSIAE</sequence>
<reference evidence="1 4" key="1">
    <citation type="submission" date="2023-02" db="EMBL/GenBank/DDBJ databases">
        <title>Pathogen: clinical or host-associated sample.</title>
        <authorList>
            <person name="Hergert J."/>
            <person name="Casey R."/>
            <person name="Wagner J."/>
            <person name="Young E.L."/>
            <person name="Oakeson K.F."/>
        </authorList>
    </citation>
    <scope>NUCLEOTIDE SEQUENCE</scope>
    <source>
        <strain evidence="2 4">2022CK-00829</strain>
        <strain evidence="1">2022CK-00830</strain>
    </source>
</reference>
<evidence type="ECO:0000313" key="1">
    <source>
        <dbReference type="EMBL" id="WDH82999.1"/>
    </source>
</evidence>
<evidence type="ECO:0000313" key="2">
    <source>
        <dbReference type="EMBL" id="WDI02744.1"/>
    </source>
</evidence>
<evidence type="ECO:0000313" key="4">
    <source>
        <dbReference type="Proteomes" id="UP001221519"/>
    </source>
</evidence>
<evidence type="ECO:0000313" key="3">
    <source>
        <dbReference type="Proteomes" id="UP001220962"/>
    </source>
</evidence>
<dbReference type="AlphaFoldDB" id="A0AAX3N1Q2"/>
<dbReference type="Proteomes" id="UP001221519">
    <property type="component" value="Chromosome"/>
</dbReference>
<gene>
    <name evidence="1" type="ORF">PUW23_01780</name>
    <name evidence="2" type="ORF">PUW25_01785</name>
</gene>